<evidence type="ECO:0000259" key="10">
    <source>
        <dbReference type="PROSITE" id="PS50885"/>
    </source>
</evidence>
<dbReference type="Proteomes" id="UP000093482">
    <property type="component" value="Unassembled WGS sequence"/>
</dbReference>
<comment type="caution">
    <text evidence="11">The sequence shown here is derived from an EMBL/GenBank/DDBJ whole genome shotgun (WGS) entry which is preliminary data.</text>
</comment>
<dbReference type="RefSeq" id="WP_066466622.1">
    <property type="nucleotide sequence ID" value="NZ_MATO01000089.1"/>
</dbReference>
<dbReference type="SMART" id="SM00304">
    <property type="entry name" value="HAMP"/>
    <property type="match status" value="1"/>
</dbReference>
<dbReference type="InterPro" id="IPR024478">
    <property type="entry name" value="HlyB_4HB_MCP"/>
</dbReference>
<dbReference type="InterPro" id="IPR003660">
    <property type="entry name" value="HAMP_dom"/>
</dbReference>
<feature type="domain" description="HAMP" evidence="10">
    <location>
        <begin position="202"/>
        <end position="254"/>
    </location>
</feature>
<dbReference type="GO" id="GO:0004888">
    <property type="term" value="F:transmembrane signaling receptor activity"/>
    <property type="evidence" value="ECO:0007669"/>
    <property type="project" value="InterPro"/>
</dbReference>
<organism evidence="11 12">
    <name type="scientific">Caryophanon latum</name>
    <dbReference type="NCBI Taxonomy" id="33977"/>
    <lineage>
        <taxon>Bacteria</taxon>
        <taxon>Bacillati</taxon>
        <taxon>Bacillota</taxon>
        <taxon>Bacilli</taxon>
        <taxon>Bacillales</taxon>
        <taxon>Caryophanaceae</taxon>
        <taxon>Caryophanon</taxon>
    </lineage>
</organism>
<dbReference type="PROSITE" id="PS50111">
    <property type="entry name" value="CHEMOTAXIS_TRANSDUC_2"/>
    <property type="match status" value="1"/>
</dbReference>
<dbReference type="SMART" id="SM00283">
    <property type="entry name" value="MA"/>
    <property type="match status" value="1"/>
</dbReference>
<feature type="transmembrane region" description="Helical" evidence="8">
    <location>
        <begin position="177"/>
        <end position="200"/>
    </location>
</feature>
<dbReference type="GO" id="GO:0006935">
    <property type="term" value="P:chemotaxis"/>
    <property type="evidence" value="ECO:0007669"/>
    <property type="project" value="InterPro"/>
</dbReference>
<evidence type="ECO:0000259" key="9">
    <source>
        <dbReference type="PROSITE" id="PS50111"/>
    </source>
</evidence>
<dbReference type="Pfam" id="PF00672">
    <property type="entry name" value="HAMP"/>
    <property type="match status" value="1"/>
</dbReference>
<keyword evidence="12" id="KW-1185">Reference proteome</keyword>
<dbReference type="Gene3D" id="6.10.340.10">
    <property type="match status" value="1"/>
</dbReference>
<dbReference type="EMBL" id="MATO01000089">
    <property type="protein sequence ID" value="OCS83449.1"/>
    <property type="molecule type" value="Genomic_DNA"/>
</dbReference>
<feature type="compositionally biased region" description="Basic and acidic residues" evidence="7">
    <location>
        <begin position="546"/>
        <end position="566"/>
    </location>
</feature>
<feature type="transmembrane region" description="Helical" evidence="8">
    <location>
        <begin position="7"/>
        <end position="27"/>
    </location>
</feature>
<keyword evidence="8" id="KW-0812">Transmembrane</keyword>
<keyword evidence="8" id="KW-1133">Transmembrane helix</keyword>
<feature type="domain" description="Methyl-accepting transducer" evidence="9">
    <location>
        <begin position="273"/>
        <end position="509"/>
    </location>
</feature>
<evidence type="ECO:0008006" key="13">
    <source>
        <dbReference type="Google" id="ProtNLM"/>
    </source>
</evidence>
<keyword evidence="4 6" id="KW-0807">Transducer</keyword>
<dbReference type="PRINTS" id="PR00260">
    <property type="entry name" value="CHEMTRNSDUCR"/>
</dbReference>
<dbReference type="CDD" id="cd11386">
    <property type="entry name" value="MCP_signal"/>
    <property type="match status" value="1"/>
</dbReference>
<dbReference type="PROSITE" id="PS50885">
    <property type="entry name" value="HAMP"/>
    <property type="match status" value="1"/>
</dbReference>
<evidence type="ECO:0000256" key="1">
    <source>
        <dbReference type="ARBA" id="ARBA00004236"/>
    </source>
</evidence>
<evidence type="ECO:0000256" key="4">
    <source>
        <dbReference type="ARBA" id="ARBA00023224"/>
    </source>
</evidence>
<keyword evidence="3 8" id="KW-0472">Membrane</keyword>
<evidence type="ECO:0000256" key="3">
    <source>
        <dbReference type="ARBA" id="ARBA00023136"/>
    </source>
</evidence>
<evidence type="ECO:0000313" key="12">
    <source>
        <dbReference type="Proteomes" id="UP000093482"/>
    </source>
</evidence>
<dbReference type="Gene3D" id="1.10.287.950">
    <property type="entry name" value="Methyl-accepting chemotaxis protein"/>
    <property type="match status" value="1"/>
</dbReference>
<evidence type="ECO:0000256" key="8">
    <source>
        <dbReference type="SAM" id="Phobius"/>
    </source>
</evidence>
<dbReference type="Pfam" id="PF12729">
    <property type="entry name" value="4HB_MCP_1"/>
    <property type="match status" value="1"/>
</dbReference>
<dbReference type="InterPro" id="IPR004090">
    <property type="entry name" value="Chemotax_Me-accpt_rcpt"/>
</dbReference>
<evidence type="ECO:0000256" key="7">
    <source>
        <dbReference type="SAM" id="MobiDB-lite"/>
    </source>
</evidence>
<dbReference type="PANTHER" id="PTHR32089:SF112">
    <property type="entry name" value="LYSOZYME-LIKE PROTEIN-RELATED"/>
    <property type="match status" value="1"/>
</dbReference>
<evidence type="ECO:0000313" key="11">
    <source>
        <dbReference type="EMBL" id="OCS83449.1"/>
    </source>
</evidence>
<comment type="subcellular location">
    <subcellularLocation>
        <location evidence="1">Cell membrane</location>
    </subcellularLocation>
</comment>
<dbReference type="GO" id="GO:0005886">
    <property type="term" value="C:plasma membrane"/>
    <property type="evidence" value="ECO:0007669"/>
    <property type="project" value="UniProtKB-SubCell"/>
</dbReference>
<gene>
    <name evidence="11" type="ORF">A6K76_03480</name>
</gene>
<dbReference type="GO" id="GO:0007165">
    <property type="term" value="P:signal transduction"/>
    <property type="evidence" value="ECO:0007669"/>
    <property type="project" value="UniProtKB-KW"/>
</dbReference>
<dbReference type="AlphaFoldDB" id="A0A1C0Y8G1"/>
<dbReference type="CDD" id="cd06225">
    <property type="entry name" value="HAMP"/>
    <property type="match status" value="1"/>
</dbReference>
<dbReference type="PANTHER" id="PTHR32089">
    <property type="entry name" value="METHYL-ACCEPTING CHEMOTAXIS PROTEIN MCPB"/>
    <property type="match status" value="1"/>
</dbReference>
<keyword evidence="2" id="KW-1003">Cell membrane</keyword>
<evidence type="ECO:0000256" key="6">
    <source>
        <dbReference type="PROSITE-ProRule" id="PRU00284"/>
    </source>
</evidence>
<dbReference type="OrthoDB" id="107771at2"/>
<feature type="region of interest" description="Disordered" evidence="7">
    <location>
        <begin position="545"/>
        <end position="566"/>
    </location>
</feature>
<reference evidence="11 12" key="1">
    <citation type="submission" date="2016-07" db="EMBL/GenBank/DDBJ databases">
        <title>Caryophanon latum genome sequencing.</title>
        <authorList>
            <person name="Verma A."/>
            <person name="Pal Y."/>
            <person name="Krishnamurthi S."/>
        </authorList>
    </citation>
    <scope>NUCLEOTIDE SEQUENCE [LARGE SCALE GENOMIC DNA]</scope>
    <source>
        <strain evidence="11 12">DSM 14151</strain>
    </source>
</reference>
<sequence length="566" mass="61404">MSINKRMIISFGTILLFVLIICGTFIYQLNKVDNSYTSTIDSLLPVLENASSISSDSIRATYYMQSYLVADDSNLAAYEETMTNLRSLIDSVIVTAKTDEARAVVGNLQNAFAEYDVLMKDVIEQKQAGNDAEALSLFQLDGEDVTVAVTDAAKVFESGLVQVFENSTTANARDTTLTIILSFVLVAIIVVTIVFVLYYMRRVITIPLTRLNESVKLVADGQLTIPDVPTSKDEIGLLSTSFNSMKHSLQQVISTLKQSSLNVHHSVANMSETVESTTEQSKDIESSVSHVLQLANRNSATANDCSIAMDETAMGIQKIAEATQHLQEQAMHSVQLSSTGQNAISDVSLKMDEISKHADETTTQIQQLAQQSTEITVIVQAITDITDQTNLLALNAAIEAARAGEAGKGFAVVADEVRKLAEQSNASASQIRTIIEQIQQATYAMEQSIVKNNASVAEGVETIHQAGTTFNDISNAINTMQDEISDVSAITEQLSASAQEVSASVTEIAEAIGHESTELQEVSTKIQDVRATITELEHMSSTLTKHASEQDRIAERFTVDDDAPRP</sequence>
<comment type="similarity">
    <text evidence="5">Belongs to the methyl-accepting chemotaxis (MCP) protein family.</text>
</comment>
<name>A0A1C0Y8G1_9BACL</name>
<dbReference type="SUPFAM" id="SSF58104">
    <property type="entry name" value="Methyl-accepting chemotaxis protein (MCP) signaling domain"/>
    <property type="match status" value="1"/>
</dbReference>
<protein>
    <recommendedName>
        <fullName evidence="13">Chemotaxis protein</fullName>
    </recommendedName>
</protein>
<proteinExistence type="inferred from homology"/>
<accession>A0A1C0Y8G1</accession>
<dbReference type="InterPro" id="IPR004089">
    <property type="entry name" value="MCPsignal_dom"/>
</dbReference>
<evidence type="ECO:0000256" key="2">
    <source>
        <dbReference type="ARBA" id="ARBA00022475"/>
    </source>
</evidence>
<dbReference type="Pfam" id="PF00015">
    <property type="entry name" value="MCPsignal"/>
    <property type="match status" value="1"/>
</dbReference>
<evidence type="ECO:0000256" key="5">
    <source>
        <dbReference type="ARBA" id="ARBA00029447"/>
    </source>
</evidence>